<comment type="similarity">
    <text evidence="11">Belongs to the UPF0053 family. PaeA subfamily.</text>
</comment>
<dbReference type="Proteomes" id="UP000185753">
    <property type="component" value="Unassembled WGS sequence"/>
</dbReference>
<dbReference type="Pfam" id="PF00571">
    <property type="entry name" value="CBS"/>
    <property type="match status" value="1"/>
</dbReference>
<evidence type="ECO:0000313" key="19">
    <source>
        <dbReference type="Proteomes" id="UP000185753"/>
    </source>
</evidence>
<feature type="transmembrane region" description="Helical" evidence="15">
    <location>
        <begin position="6"/>
        <end position="27"/>
    </location>
</feature>
<evidence type="ECO:0000313" key="18">
    <source>
        <dbReference type="EMBL" id="OBX28338.1"/>
    </source>
</evidence>
<dbReference type="SUPFAM" id="SSF56176">
    <property type="entry name" value="FAD-binding/transporter-associated domain-like"/>
    <property type="match status" value="1"/>
</dbReference>
<sequence>MSLFQNIVIIILLIIGAGFLSLTEIALAGARKVKLKILAESGDARAQRVLDLQANSADFFAASQIGLNAVAILGGILGEGAFRPYFLALVNRFYQGPWAETIGFTLSFTLVTSLFILFADLMPKRLAMIAPEKIAVSVIDPIQIFIKVCKPMAWVINAIANLLFRLFKVNTTRDDNITFDDISAVMDAGAQAGVLQKQEHHFIENVFELEERNVPSSMTTRENVVYFTLKESEASIRQKLAEFPYSKFLVCSENIDDVIGYVDSKDILVRILNNQSLLQLNENTIRNVLTIPDTLTLSELLDRFRSTKEKFAVVINEYALVVGVITLSDIMITVMGDWVTPIEAEQQIIKRDANSWLIDGSTPIEDLKHALGLDEMPDEENYETLAGFMMYKLRKIPRPADFVSFNGYKFEVVDVDHFKIDQLLVTRLQETLNDTIPEEESD</sequence>
<protein>
    <recommendedName>
        <fullName evidence="12">Polyamine export protein</fullName>
    </recommendedName>
</protein>
<dbReference type="InterPro" id="IPR016169">
    <property type="entry name" value="FAD-bd_PCMH_sub2"/>
</dbReference>
<evidence type="ECO:0000256" key="8">
    <source>
        <dbReference type="ARBA" id="ARBA00023122"/>
    </source>
</evidence>
<dbReference type="InterPro" id="IPR036318">
    <property type="entry name" value="FAD-bd_PCMH-like_sf"/>
</dbReference>
<dbReference type="InterPro" id="IPR000644">
    <property type="entry name" value="CBS_dom"/>
</dbReference>
<dbReference type="Gene3D" id="3.10.580.10">
    <property type="entry name" value="CBS-domain"/>
    <property type="match status" value="1"/>
</dbReference>
<dbReference type="InterPro" id="IPR005170">
    <property type="entry name" value="Transptr-assoc_dom"/>
</dbReference>
<keyword evidence="4" id="KW-0997">Cell inner membrane</keyword>
<feature type="transmembrane region" description="Helical" evidence="15">
    <location>
        <begin position="57"/>
        <end position="78"/>
    </location>
</feature>
<keyword evidence="19" id="KW-1185">Reference proteome</keyword>
<feature type="transmembrane region" description="Helical" evidence="15">
    <location>
        <begin position="98"/>
        <end position="119"/>
    </location>
</feature>
<dbReference type="Pfam" id="PF03471">
    <property type="entry name" value="CorC_HlyC"/>
    <property type="match status" value="1"/>
</dbReference>
<evidence type="ECO:0000256" key="7">
    <source>
        <dbReference type="ARBA" id="ARBA00022989"/>
    </source>
</evidence>
<keyword evidence="6" id="KW-0677">Repeat</keyword>
<name>A0A1A7RA45_9GAMM</name>
<dbReference type="Gene3D" id="3.30.465.10">
    <property type="match status" value="1"/>
</dbReference>
<evidence type="ECO:0000256" key="6">
    <source>
        <dbReference type="ARBA" id="ARBA00022737"/>
    </source>
</evidence>
<accession>A0A1A7RA45</accession>
<evidence type="ECO:0000256" key="14">
    <source>
        <dbReference type="PROSITE-ProRule" id="PRU01193"/>
    </source>
</evidence>
<evidence type="ECO:0000256" key="2">
    <source>
        <dbReference type="ARBA" id="ARBA00022448"/>
    </source>
</evidence>
<dbReference type="InterPro" id="IPR044751">
    <property type="entry name" value="Ion_transp-like_CBS"/>
</dbReference>
<dbReference type="SUPFAM" id="SSF54631">
    <property type="entry name" value="CBS-domain pair"/>
    <property type="match status" value="1"/>
</dbReference>
<dbReference type="CDD" id="cd04590">
    <property type="entry name" value="CBS_pair_CorC_HlyC_assoc"/>
    <property type="match status" value="1"/>
</dbReference>
<evidence type="ECO:0000256" key="15">
    <source>
        <dbReference type="SAM" id="Phobius"/>
    </source>
</evidence>
<dbReference type="STRING" id="1443941.A9J31_04390"/>
<dbReference type="AlphaFoldDB" id="A0A1A7RA45"/>
<dbReference type="PANTHER" id="PTHR22777">
    <property type="entry name" value="HEMOLYSIN-RELATED"/>
    <property type="match status" value="1"/>
</dbReference>
<organism evidence="18 19">
    <name type="scientific">Acinetobacter gandensis</name>
    <dbReference type="NCBI Taxonomy" id="1443941"/>
    <lineage>
        <taxon>Bacteria</taxon>
        <taxon>Pseudomonadati</taxon>
        <taxon>Pseudomonadota</taxon>
        <taxon>Gammaproteobacteria</taxon>
        <taxon>Moraxellales</taxon>
        <taxon>Moraxellaceae</taxon>
        <taxon>Acinetobacter</taxon>
    </lineage>
</organism>
<feature type="domain" description="CBS" evidence="16">
    <location>
        <begin position="284"/>
        <end position="345"/>
    </location>
</feature>
<dbReference type="GO" id="GO:0005886">
    <property type="term" value="C:plasma membrane"/>
    <property type="evidence" value="ECO:0007669"/>
    <property type="project" value="UniProtKB-SubCell"/>
</dbReference>
<dbReference type="OrthoDB" id="9797674at2"/>
<dbReference type="SMART" id="SM01091">
    <property type="entry name" value="CorC_HlyC"/>
    <property type="match status" value="1"/>
</dbReference>
<keyword evidence="7 14" id="KW-1133">Transmembrane helix</keyword>
<dbReference type="PANTHER" id="PTHR22777:SF16">
    <property type="entry name" value="POLYAMINE EXPORT PROTEIN"/>
    <property type="match status" value="1"/>
</dbReference>
<keyword evidence="5 14" id="KW-0812">Transmembrane</keyword>
<evidence type="ECO:0000256" key="4">
    <source>
        <dbReference type="ARBA" id="ARBA00022519"/>
    </source>
</evidence>
<keyword evidence="8 13" id="KW-0129">CBS domain</keyword>
<dbReference type="InterPro" id="IPR002550">
    <property type="entry name" value="CNNM"/>
</dbReference>
<keyword evidence="9 14" id="KW-0472">Membrane</keyword>
<comment type="function">
    <text evidence="10">Involved in cadaverine and putrescine tolerance in stationary phase. May facilitate the efflux of both cadaverine and putrescine from the cytoplasm, reducing potentially toxic levels under certain stress conditions.</text>
</comment>
<reference evidence="19" key="1">
    <citation type="submission" date="2016-06" db="EMBL/GenBank/DDBJ databases">
        <authorList>
            <person name="Radolfova-Krizova L."/>
            <person name="Nemec A."/>
        </authorList>
    </citation>
    <scope>NUCLEOTIDE SEQUENCE [LARGE SCALE GENOMIC DNA]</scope>
    <source>
        <strain evidence="19">ANC 4275</strain>
    </source>
</reference>
<dbReference type="RefSeq" id="WP_067764190.1">
    <property type="nucleotide sequence ID" value="NZ_CP183909.1"/>
</dbReference>
<evidence type="ECO:0000256" key="5">
    <source>
        <dbReference type="ARBA" id="ARBA00022692"/>
    </source>
</evidence>
<gene>
    <name evidence="18" type="ORF">A9J31_04390</name>
</gene>
<dbReference type="FunFam" id="3.10.580.10:FF:000005">
    <property type="entry name" value="HlyC/CorC family transporter"/>
    <property type="match status" value="1"/>
</dbReference>
<evidence type="ECO:0000256" key="3">
    <source>
        <dbReference type="ARBA" id="ARBA00022475"/>
    </source>
</evidence>
<dbReference type="EMBL" id="LZDS01000025">
    <property type="protein sequence ID" value="OBX28338.1"/>
    <property type="molecule type" value="Genomic_DNA"/>
</dbReference>
<dbReference type="Pfam" id="PF01595">
    <property type="entry name" value="CNNM"/>
    <property type="match status" value="1"/>
</dbReference>
<evidence type="ECO:0000259" key="16">
    <source>
        <dbReference type="PROSITE" id="PS51371"/>
    </source>
</evidence>
<evidence type="ECO:0000256" key="13">
    <source>
        <dbReference type="PROSITE-ProRule" id="PRU00703"/>
    </source>
</evidence>
<proteinExistence type="inferred from homology"/>
<evidence type="ECO:0000259" key="17">
    <source>
        <dbReference type="PROSITE" id="PS51846"/>
    </source>
</evidence>
<evidence type="ECO:0000256" key="9">
    <source>
        <dbReference type="ARBA" id="ARBA00023136"/>
    </source>
</evidence>
<comment type="caution">
    <text evidence="18">The sequence shown here is derived from an EMBL/GenBank/DDBJ whole genome shotgun (WGS) entry which is preliminary data.</text>
</comment>
<dbReference type="PROSITE" id="PS51846">
    <property type="entry name" value="CNNM"/>
    <property type="match status" value="1"/>
</dbReference>
<feature type="domain" description="CNNM transmembrane" evidence="17">
    <location>
        <begin position="1"/>
        <end position="199"/>
    </location>
</feature>
<keyword evidence="3" id="KW-1003">Cell membrane</keyword>
<keyword evidence="2" id="KW-0813">Transport</keyword>
<dbReference type="InterPro" id="IPR046342">
    <property type="entry name" value="CBS_dom_sf"/>
</dbReference>
<dbReference type="GO" id="GO:0050660">
    <property type="term" value="F:flavin adenine dinucleotide binding"/>
    <property type="evidence" value="ECO:0007669"/>
    <property type="project" value="InterPro"/>
</dbReference>
<evidence type="ECO:0000256" key="11">
    <source>
        <dbReference type="ARBA" id="ARBA00038280"/>
    </source>
</evidence>
<evidence type="ECO:0000256" key="1">
    <source>
        <dbReference type="ARBA" id="ARBA00004429"/>
    </source>
</evidence>
<evidence type="ECO:0000256" key="12">
    <source>
        <dbReference type="ARBA" id="ARBA00039818"/>
    </source>
</evidence>
<evidence type="ECO:0000256" key="10">
    <source>
        <dbReference type="ARBA" id="ARBA00037177"/>
    </source>
</evidence>
<dbReference type="PROSITE" id="PS51371">
    <property type="entry name" value="CBS"/>
    <property type="match status" value="1"/>
</dbReference>
<comment type="subcellular location">
    <subcellularLocation>
        <location evidence="1">Cell inner membrane</location>
        <topology evidence="1">Multi-pass membrane protein</topology>
    </subcellularLocation>
</comment>